<proteinExistence type="predicted"/>
<evidence type="ECO:0000313" key="5">
    <source>
        <dbReference type="Proteomes" id="UP000265955"/>
    </source>
</evidence>
<dbReference type="OrthoDB" id="6902891at2"/>
<evidence type="ECO:0000256" key="2">
    <source>
        <dbReference type="PIRSR" id="PIRSR014972-2"/>
    </source>
</evidence>
<reference evidence="5" key="1">
    <citation type="submission" date="2018-09" db="EMBL/GenBank/DDBJ databases">
        <authorList>
            <person name="Zhu H."/>
        </authorList>
    </citation>
    <scope>NUCLEOTIDE SEQUENCE [LARGE SCALE GENOMIC DNA]</scope>
    <source>
        <strain evidence="5">K1R23-30</strain>
    </source>
</reference>
<dbReference type="InterPro" id="IPR029069">
    <property type="entry name" value="HotDog_dom_sf"/>
</dbReference>
<dbReference type="Gene3D" id="3.10.129.10">
    <property type="entry name" value="Hotdog Thioesterase"/>
    <property type="match status" value="1"/>
</dbReference>
<protein>
    <submittedName>
        <fullName evidence="4">Thioesterase</fullName>
    </submittedName>
</protein>
<organism evidence="4 5">
    <name type="scientific">Noviherbaspirillum saxi</name>
    <dbReference type="NCBI Taxonomy" id="2320863"/>
    <lineage>
        <taxon>Bacteria</taxon>
        <taxon>Pseudomonadati</taxon>
        <taxon>Pseudomonadota</taxon>
        <taxon>Betaproteobacteria</taxon>
        <taxon>Burkholderiales</taxon>
        <taxon>Oxalobacteraceae</taxon>
        <taxon>Noviherbaspirillum</taxon>
    </lineage>
</organism>
<keyword evidence="5" id="KW-1185">Reference proteome</keyword>
<feature type="active site" evidence="1">
    <location>
        <position position="75"/>
    </location>
</feature>
<evidence type="ECO:0000256" key="1">
    <source>
        <dbReference type="PIRSR" id="PIRSR014972-1"/>
    </source>
</evidence>
<feature type="active site" evidence="1">
    <location>
        <position position="49"/>
    </location>
</feature>
<dbReference type="Proteomes" id="UP000265955">
    <property type="component" value="Unassembled WGS sequence"/>
</dbReference>
<dbReference type="Pfam" id="PF22636">
    <property type="entry name" value="FlK"/>
    <property type="match status" value="1"/>
</dbReference>
<feature type="binding site" evidence="2">
    <location>
        <position position="68"/>
    </location>
    <ligand>
        <name>substrate</name>
    </ligand>
</feature>
<evidence type="ECO:0000259" key="3">
    <source>
        <dbReference type="Pfam" id="PF22636"/>
    </source>
</evidence>
<sequence>MEQIMLKTGDSTAVSIIVEQGDLAAAFADFENESYPEVLSTPAMLGLMERACARLLEPLLKDGEMSVGAKVQLSHFSPSAMGSFVTAVATFERQEGSLFWFRLRAYDGAGDVGKGEHARAIVRQSDIEEKASLRRKAI</sequence>
<accession>A0A3A3G255</accession>
<dbReference type="AlphaFoldDB" id="A0A3A3G255"/>
<dbReference type="RefSeq" id="WP_119770665.1">
    <property type="nucleotide sequence ID" value="NZ_QYUO01000002.1"/>
</dbReference>
<dbReference type="PIRSF" id="PIRSF014972">
    <property type="entry name" value="FlK"/>
    <property type="match status" value="1"/>
</dbReference>
<comment type="caution">
    <text evidence="4">The sequence shown here is derived from an EMBL/GenBank/DDBJ whole genome shotgun (WGS) entry which is preliminary data.</text>
</comment>
<dbReference type="SUPFAM" id="SSF54637">
    <property type="entry name" value="Thioesterase/thiol ester dehydrase-isomerase"/>
    <property type="match status" value="1"/>
</dbReference>
<dbReference type="EMBL" id="QYUO01000002">
    <property type="protein sequence ID" value="RJF95516.1"/>
    <property type="molecule type" value="Genomic_DNA"/>
</dbReference>
<evidence type="ECO:0000313" key="4">
    <source>
        <dbReference type="EMBL" id="RJF95516.1"/>
    </source>
</evidence>
<name>A0A3A3G255_9BURK</name>
<dbReference type="PANTHER" id="PTHR36934:SF1">
    <property type="entry name" value="THIOESTERASE DOMAIN-CONTAINING PROTEIN"/>
    <property type="match status" value="1"/>
</dbReference>
<feature type="binding site" evidence="2">
    <location>
        <position position="68"/>
    </location>
    <ligand>
        <name>CoA</name>
        <dbReference type="ChEBI" id="CHEBI:57287"/>
    </ligand>
</feature>
<feature type="binding site" evidence="2">
    <location>
        <position position="119"/>
    </location>
    <ligand>
        <name>substrate</name>
    </ligand>
</feature>
<dbReference type="InterPro" id="IPR054485">
    <property type="entry name" value="FlK-like_dom"/>
</dbReference>
<feature type="domain" description="Fluoroacetyl-CoA-specific thioesterase-like" evidence="3">
    <location>
        <begin position="27"/>
        <end position="124"/>
    </location>
</feature>
<dbReference type="InterPro" id="IPR025540">
    <property type="entry name" value="FlK"/>
</dbReference>
<feature type="active site" evidence="1">
    <location>
        <position position="41"/>
    </location>
</feature>
<dbReference type="PANTHER" id="PTHR36934">
    <property type="entry name" value="BLR0278 PROTEIN"/>
    <property type="match status" value="1"/>
</dbReference>
<gene>
    <name evidence="4" type="ORF">D3871_19140</name>
</gene>